<name>A0A1Q3ASR3_CEPFO</name>
<dbReference type="EMBL" id="BDDD01000079">
    <property type="protein sequence ID" value="GAV58613.1"/>
    <property type="molecule type" value="Genomic_DNA"/>
</dbReference>
<sequence>MLQWMGGSMRKVTTQYFEQRKRQQQQQAIRAESNADGVDLCGLHHKGHQSLDVINLLNFSTTAQEFKSTCPSGKLLRNYLFNFFSILFVTKLSSQKIQRTYRHLSAFFFKWLEIVT</sequence>
<organism evidence="1 2">
    <name type="scientific">Cephalotus follicularis</name>
    <name type="common">Albany pitcher plant</name>
    <dbReference type="NCBI Taxonomy" id="3775"/>
    <lineage>
        <taxon>Eukaryota</taxon>
        <taxon>Viridiplantae</taxon>
        <taxon>Streptophyta</taxon>
        <taxon>Embryophyta</taxon>
        <taxon>Tracheophyta</taxon>
        <taxon>Spermatophyta</taxon>
        <taxon>Magnoliopsida</taxon>
        <taxon>eudicotyledons</taxon>
        <taxon>Gunneridae</taxon>
        <taxon>Pentapetalae</taxon>
        <taxon>rosids</taxon>
        <taxon>fabids</taxon>
        <taxon>Oxalidales</taxon>
        <taxon>Cephalotaceae</taxon>
        <taxon>Cephalotus</taxon>
    </lineage>
</organism>
<dbReference type="PANTHER" id="PTHR37722:SF2">
    <property type="entry name" value="OS01G0167700 PROTEIN"/>
    <property type="match status" value="1"/>
</dbReference>
<reference evidence="2" key="1">
    <citation type="submission" date="2016-04" db="EMBL/GenBank/DDBJ databases">
        <title>Cephalotus genome sequencing.</title>
        <authorList>
            <person name="Fukushima K."/>
            <person name="Hasebe M."/>
            <person name="Fang X."/>
        </authorList>
    </citation>
    <scope>NUCLEOTIDE SEQUENCE [LARGE SCALE GENOMIC DNA]</scope>
    <source>
        <strain evidence="2">cv. St1</strain>
    </source>
</reference>
<dbReference type="InParanoid" id="A0A1Q3ASR3"/>
<accession>A0A1Q3ASR3</accession>
<protein>
    <submittedName>
        <fullName evidence="1">Uncharacterized protein</fullName>
    </submittedName>
</protein>
<keyword evidence="2" id="KW-1185">Reference proteome</keyword>
<evidence type="ECO:0000313" key="2">
    <source>
        <dbReference type="Proteomes" id="UP000187406"/>
    </source>
</evidence>
<evidence type="ECO:0000313" key="1">
    <source>
        <dbReference type="EMBL" id="GAV58613.1"/>
    </source>
</evidence>
<comment type="caution">
    <text evidence="1">The sequence shown here is derived from an EMBL/GenBank/DDBJ whole genome shotgun (WGS) entry which is preliminary data.</text>
</comment>
<dbReference type="AlphaFoldDB" id="A0A1Q3ASR3"/>
<dbReference type="Proteomes" id="UP000187406">
    <property type="component" value="Unassembled WGS sequence"/>
</dbReference>
<proteinExistence type="predicted"/>
<gene>
    <name evidence="1" type="ORF">CFOL_v3_02146</name>
</gene>
<dbReference type="PANTHER" id="PTHR37722">
    <property type="entry name" value="OS01G0167700 PROTEIN"/>
    <property type="match status" value="1"/>
</dbReference>
<dbReference type="OrthoDB" id="1305729at2759"/>